<feature type="compositionally biased region" description="Acidic residues" evidence="1">
    <location>
        <begin position="301"/>
        <end position="311"/>
    </location>
</feature>
<reference evidence="4 5" key="1">
    <citation type="submission" date="2023-11" db="EMBL/GenBank/DDBJ databases">
        <title>Dfirmibasis_genome.</title>
        <authorList>
            <person name="Edelbroek B."/>
            <person name="Kjellin J."/>
            <person name="Jerlstrom-Hultqvist J."/>
            <person name="Soderbom F."/>
        </authorList>
    </citation>
    <scope>NUCLEOTIDE SEQUENCE [LARGE SCALE GENOMIC DNA]</scope>
    <source>
        <strain evidence="4 5">TNS-C-14</strain>
    </source>
</reference>
<feature type="compositionally biased region" description="Low complexity" evidence="1">
    <location>
        <begin position="788"/>
        <end position="805"/>
    </location>
</feature>
<dbReference type="Proteomes" id="UP001344447">
    <property type="component" value="Unassembled WGS sequence"/>
</dbReference>
<feature type="domain" description="VWFA" evidence="2">
    <location>
        <begin position="343"/>
        <end position="512"/>
    </location>
</feature>
<dbReference type="SMART" id="SM00327">
    <property type="entry name" value="VWA"/>
    <property type="match status" value="1"/>
</dbReference>
<evidence type="ECO:0000259" key="3">
    <source>
        <dbReference type="PROSITE" id="PS51468"/>
    </source>
</evidence>
<feature type="compositionally biased region" description="Low complexity" evidence="1">
    <location>
        <begin position="756"/>
        <end position="766"/>
    </location>
</feature>
<feature type="region of interest" description="Disordered" evidence="1">
    <location>
        <begin position="295"/>
        <end position="314"/>
    </location>
</feature>
<evidence type="ECO:0000256" key="1">
    <source>
        <dbReference type="SAM" id="MobiDB-lite"/>
    </source>
</evidence>
<dbReference type="PANTHER" id="PTHR45737">
    <property type="entry name" value="VON WILLEBRAND FACTOR A DOMAIN-CONTAINING PROTEIN 5A"/>
    <property type="match status" value="1"/>
</dbReference>
<feature type="region of interest" description="Disordered" evidence="1">
    <location>
        <begin position="736"/>
        <end position="821"/>
    </location>
</feature>
<dbReference type="Pfam" id="PF08487">
    <property type="entry name" value="VIT"/>
    <property type="match status" value="1"/>
</dbReference>
<comment type="caution">
    <text evidence="4">The sequence shown here is derived from an EMBL/GenBank/DDBJ whole genome shotgun (WGS) entry which is preliminary data.</text>
</comment>
<gene>
    <name evidence="4" type="ORF">RB653_003798</name>
</gene>
<dbReference type="SUPFAM" id="SSF53300">
    <property type="entry name" value="vWA-like"/>
    <property type="match status" value="1"/>
</dbReference>
<evidence type="ECO:0000313" key="4">
    <source>
        <dbReference type="EMBL" id="KAK5582215.1"/>
    </source>
</evidence>
<dbReference type="PROSITE" id="PS50234">
    <property type="entry name" value="VWFA"/>
    <property type="match status" value="1"/>
</dbReference>
<organism evidence="4 5">
    <name type="scientific">Dictyostelium firmibasis</name>
    <dbReference type="NCBI Taxonomy" id="79012"/>
    <lineage>
        <taxon>Eukaryota</taxon>
        <taxon>Amoebozoa</taxon>
        <taxon>Evosea</taxon>
        <taxon>Eumycetozoa</taxon>
        <taxon>Dictyostelia</taxon>
        <taxon>Dictyosteliales</taxon>
        <taxon>Dictyosteliaceae</taxon>
        <taxon>Dictyostelium</taxon>
    </lineage>
</organism>
<protein>
    <recommendedName>
        <fullName evidence="6">von Willebrand factor A domain-containing protein</fullName>
    </recommendedName>
</protein>
<evidence type="ECO:0000313" key="5">
    <source>
        <dbReference type="Proteomes" id="UP001344447"/>
    </source>
</evidence>
<feature type="compositionally biased region" description="Pro residues" evidence="1">
    <location>
        <begin position="736"/>
        <end position="755"/>
    </location>
</feature>
<feature type="domain" description="VIT" evidence="3">
    <location>
        <begin position="63"/>
        <end position="194"/>
    </location>
</feature>
<feature type="compositionally biased region" description="Low complexity" evidence="1">
    <location>
        <begin position="695"/>
        <end position="705"/>
    </location>
</feature>
<evidence type="ECO:0008006" key="6">
    <source>
        <dbReference type="Google" id="ProtNLM"/>
    </source>
</evidence>
<dbReference type="InterPro" id="IPR013694">
    <property type="entry name" value="VIT"/>
</dbReference>
<sequence length="916" mass="102027">MSFIKNLISTFSPSVNSKNESTPMALDKNDYKEANYYNYYRNLEREKPIESSARRIAGLAPVIFEYYNVANHANGYFKIQEFSIDSKLNDTCLTCNWTQKYKNDSKTPIEAVYRIPLSPLSTVSAFSVEFNGKTLHGKIKDSTKAQEKYDDAIASGGQAFLAEKSKDKDNYFNFKLGNIPPTESSITINITMISEIGSHLNSLHYLLHRYCFPQSSEYSFNLSLSVDLTSPIKSIYFDDKSHSLQYENKEKTKCIIQYKKNLGLNTQPNIVIVIEQDDLNKPQAFIEKLIDENKENKSNDSDDSDDDDDKAEETKNKSSYAVALNFFPRFDSINKEDIYQKGEFIFLIDCSGSMSGKPISSARRALEIIIRSLNEQCKFNIYCFGSRFNKAFQEGSRMYDDNSLAAVNAYVSNIDANLGGTELLQPIRDILSKENDPEYPRQLFILTDGAVSDRSNLIDFVSKESKTTRIFTYGIGSGVDVELVVGLSKACKGYYTLIRDGTDMETEVMKLLSIAFEPTLSNISFDWNQLLSNRSVTVVQSPAQIRPIFNNERMMVYATIEVTNKDNTHTKLEDISPITVTMNADGPLGDRLSYSVQLDFKKSLTSKSIHTLSAFKRIQDLEEIERKSSKETEKQEIIKLGKKYNLVSKHTSLIVTSDSDSPTEDTMKVVNILPDSSQHPMIVNRIHNFAVNFNGQQQQQQQHLNGPPPPPPFPSSSSSSLCFSCPLQPPAPGGCPPPPPPPLAPGGCPPPPPPSSLGGSPSSPLSRSPVKSQKSSQVCEGLTQLSTASSLPSKRRSLSSPKAPSISFDSASQSGTSSNDPLISLLSKQRANGSWSKSSINDNHFSNAIGKIPTELSSVEDVWATLLVISKIMKSFASQKSKWELSIQKSNKWVKQQLSKLNLSFEEFLELAKSNV</sequence>
<feature type="compositionally biased region" description="Polar residues" evidence="1">
    <location>
        <begin position="807"/>
        <end position="821"/>
    </location>
</feature>
<proteinExistence type="predicted"/>
<dbReference type="PANTHER" id="PTHR45737:SF6">
    <property type="entry name" value="VON WILLEBRAND FACTOR A DOMAIN-CONTAINING PROTEIN 5A"/>
    <property type="match status" value="1"/>
</dbReference>
<dbReference type="EMBL" id="JAVFKY010000001">
    <property type="protein sequence ID" value="KAK5582215.1"/>
    <property type="molecule type" value="Genomic_DNA"/>
</dbReference>
<evidence type="ECO:0000259" key="2">
    <source>
        <dbReference type="PROSITE" id="PS50234"/>
    </source>
</evidence>
<feature type="compositionally biased region" description="Polar residues" evidence="1">
    <location>
        <begin position="769"/>
        <end position="787"/>
    </location>
</feature>
<dbReference type="SMART" id="SM00609">
    <property type="entry name" value="VIT"/>
    <property type="match status" value="1"/>
</dbReference>
<feature type="region of interest" description="Disordered" evidence="1">
    <location>
        <begin position="695"/>
        <end position="721"/>
    </location>
</feature>
<dbReference type="PROSITE" id="PS51468">
    <property type="entry name" value="VIT"/>
    <property type="match status" value="1"/>
</dbReference>
<name>A0AAN7Z2T8_9MYCE</name>
<keyword evidence="5" id="KW-1185">Reference proteome</keyword>
<accession>A0AAN7Z2T8</accession>
<dbReference type="InterPro" id="IPR002035">
    <property type="entry name" value="VWF_A"/>
</dbReference>
<dbReference type="InterPro" id="IPR036465">
    <property type="entry name" value="vWFA_dom_sf"/>
</dbReference>
<dbReference type="AlphaFoldDB" id="A0AAN7Z2T8"/>
<dbReference type="Gene3D" id="3.40.50.410">
    <property type="entry name" value="von Willebrand factor, type A domain"/>
    <property type="match status" value="1"/>
</dbReference>
<dbReference type="Pfam" id="PF13768">
    <property type="entry name" value="VWA_3"/>
    <property type="match status" value="1"/>
</dbReference>